<accession>A0AAV8Y6M8</accession>
<sequence>MCKKRMEYGEFHTLFPDLVEDEVKFFQYFHMSHEKFQTLLDILTPDLTRENTTFRVAIGPKERLAICLRNVSSTDAAEGCSTCLLPLRRFASIGVETREVEGADILDKFSENPTLRSPSSRSVFTSSSSSDSVRRLVGEEMFEYLATGNSFRSLAFNYRLGERSVREIVYSCCDAIWRKLQPIVMPTPDEAMWLKIEHDFYTKWNFPNLIGAIDVDANYKFIAIDVGAYGKNSDGGIFKNSNLGRGLNNNTLHIPPAKQLPGSNEILPFVIVGDEAFPLRTNLMKPYSRDIVRGNEEKKSGKFVSSIPSYDIEEVFGGCDGILWDLTLASCLPWVYSGYMKKHKETKNSACILHNFVRLRDGYKFEDTLACDMGDIAIIGTGGTSNKATDIRNSFASFFVSPAGSVPWQYDII</sequence>
<evidence type="ECO:0000313" key="2">
    <source>
        <dbReference type="Proteomes" id="UP001162156"/>
    </source>
</evidence>
<dbReference type="Proteomes" id="UP001162156">
    <property type="component" value="Unassembled WGS sequence"/>
</dbReference>
<organism evidence="1 2">
    <name type="scientific">Rhamnusium bicolor</name>
    <dbReference type="NCBI Taxonomy" id="1586634"/>
    <lineage>
        <taxon>Eukaryota</taxon>
        <taxon>Metazoa</taxon>
        <taxon>Ecdysozoa</taxon>
        <taxon>Arthropoda</taxon>
        <taxon>Hexapoda</taxon>
        <taxon>Insecta</taxon>
        <taxon>Pterygota</taxon>
        <taxon>Neoptera</taxon>
        <taxon>Endopterygota</taxon>
        <taxon>Coleoptera</taxon>
        <taxon>Polyphaga</taxon>
        <taxon>Cucujiformia</taxon>
        <taxon>Chrysomeloidea</taxon>
        <taxon>Cerambycidae</taxon>
        <taxon>Lepturinae</taxon>
        <taxon>Rhagiini</taxon>
        <taxon>Rhamnusium</taxon>
    </lineage>
</organism>
<protein>
    <recommendedName>
        <fullName evidence="3">DDE Tnp4 domain-containing protein</fullName>
    </recommendedName>
</protein>
<name>A0AAV8Y6M8_9CUCU</name>
<dbReference type="AlphaFoldDB" id="A0AAV8Y6M8"/>
<proteinExistence type="predicted"/>
<dbReference type="EMBL" id="JANEYF010002429">
    <property type="protein sequence ID" value="KAJ8946584.1"/>
    <property type="molecule type" value="Genomic_DNA"/>
</dbReference>
<evidence type="ECO:0000313" key="1">
    <source>
        <dbReference type="EMBL" id="KAJ8946584.1"/>
    </source>
</evidence>
<keyword evidence="2" id="KW-1185">Reference proteome</keyword>
<gene>
    <name evidence="1" type="ORF">NQ314_008839</name>
</gene>
<reference evidence="1" key="1">
    <citation type="journal article" date="2023" name="Insect Mol. Biol.">
        <title>Genome sequencing provides insights into the evolution of gene families encoding plant cell wall-degrading enzymes in longhorned beetles.</title>
        <authorList>
            <person name="Shin N.R."/>
            <person name="Okamura Y."/>
            <person name="Kirsch R."/>
            <person name="Pauchet Y."/>
        </authorList>
    </citation>
    <scope>NUCLEOTIDE SEQUENCE</scope>
    <source>
        <strain evidence="1">RBIC_L_NR</strain>
    </source>
</reference>
<evidence type="ECO:0008006" key="3">
    <source>
        <dbReference type="Google" id="ProtNLM"/>
    </source>
</evidence>
<comment type="caution">
    <text evidence="1">The sequence shown here is derived from an EMBL/GenBank/DDBJ whole genome shotgun (WGS) entry which is preliminary data.</text>
</comment>